<dbReference type="AlphaFoldDB" id="F0ZDN3"/>
<proteinExistence type="predicted"/>
<keyword evidence="1" id="KW-0812">Transmembrane</keyword>
<protein>
    <submittedName>
        <fullName evidence="2">Uncharacterized protein</fullName>
    </submittedName>
</protein>
<name>F0ZDN3_DICPU</name>
<keyword evidence="1" id="KW-1133">Transmembrane helix</keyword>
<keyword evidence="1" id="KW-0472">Membrane</keyword>
<evidence type="ECO:0000313" key="2">
    <source>
        <dbReference type="EMBL" id="EGC37946.1"/>
    </source>
</evidence>
<evidence type="ECO:0000313" key="3">
    <source>
        <dbReference type="Proteomes" id="UP000001064"/>
    </source>
</evidence>
<organism evidence="2 3">
    <name type="scientific">Dictyostelium purpureum</name>
    <name type="common">Slime mold</name>
    <dbReference type="NCBI Taxonomy" id="5786"/>
    <lineage>
        <taxon>Eukaryota</taxon>
        <taxon>Amoebozoa</taxon>
        <taxon>Evosea</taxon>
        <taxon>Eumycetozoa</taxon>
        <taxon>Dictyostelia</taxon>
        <taxon>Dictyosteliales</taxon>
        <taxon>Dictyosteliaceae</taxon>
        <taxon>Dictyostelium</taxon>
    </lineage>
</organism>
<dbReference type="RefSeq" id="XP_003285517.1">
    <property type="nucleotide sequence ID" value="XM_003285469.1"/>
</dbReference>
<feature type="transmembrane region" description="Helical" evidence="1">
    <location>
        <begin position="38"/>
        <end position="63"/>
    </location>
</feature>
<reference evidence="3" key="1">
    <citation type="journal article" date="2011" name="Genome Biol.">
        <title>Comparative genomics of the social amoebae Dictyostelium discoideum and Dictyostelium purpureum.</title>
        <authorList>
            <consortium name="US DOE Joint Genome Institute (JGI-PGF)"/>
            <person name="Sucgang R."/>
            <person name="Kuo A."/>
            <person name="Tian X."/>
            <person name="Salerno W."/>
            <person name="Parikh A."/>
            <person name="Feasley C.L."/>
            <person name="Dalin E."/>
            <person name="Tu H."/>
            <person name="Huang E."/>
            <person name="Barry K."/>
            <person name="Lindquist E."/>
            <person name="Shapiro H."/>
            <person name="Bruce D."/>
            <person name="Schmutz J."/>
            <person name="Salamov A."/>
            <person name="Fey P."/>
            <person name="Gaudet P."/>
            <person name="Anjard C."/>
            <person name="Babu M.M."/>
            <person name="Basu S."/>
            <person name="Bushmanova Y."/>
            <person name="van der Wel H."/>
            <person name="Katoh-Kurasawa M."/>
            <person name="Dinh C."/>
            <person name="Coutinho P.M."/>
            <person name="Saito T."/>
            <person name="Elias M."/>
            <person name="Schaap P."/>
            <person name="Kay R.R."/>
            <person name="Henrissat B."/>
            <person name="Eichinger L."/>
            <person name="Rivero F."/>
            <person name="Putnam N.H."/>
            <person name="West C.M."/>
            <person name="Loomis W.F."/>
            <person name="Chisholm R.L."/>
            <person name="Shaulsky G."/>
            <person name="Strassmann J.E."/>
            <person name="Queller D.C."/>
            <person name="Kuspa A."/>
            <person name="Grigoriev I.V."/>
        </authorList>
    </citation>
    <scope>NUCLEOTIDE SEQUENCE [LARGE SCALE GENOMIC DNA]</scope>
    <source>
        <strain evidence="3">QSDP1</strain>
    </source>
</reference>
<keyword evidence="3" id="KW-1185">Reference proteome</keyword>
<accession>F0ZDN3</accession>
<dbReference type="GeneID" id="10503037"/>
<dbReference type="KEGG" id="dpp:DICPUDRAFT_149411"/>
<sequence>MTIVKCITSLNCDVKSNIKGHVGSGSGAIQMGNNQNSFVIMSLLGGAVGLVTGLLTGLGIGAASGLKSGLQYAVTSLIENPASVLNP</sequence>
<evidence type="ECO:0000256" key="1">
    <source>
        <dbReference type="SAM" id="Phobius"/>
    </source>
</evidence>
<dbReference type="EMBL" id="GL870987">
    <property type="protein sequence ID" value="EGC37946.1"/>
    <property type="molecule type" value="Genomic_DNA"/>
</dbReference>
<dbReference type="Proteomes" id="UP000001064">
    <property type="component" value="Unassembled WGS sequence"/>
</dbReference>
<gene>
    <name evidence="2" type="ORF">DICPUDRAFT_149411</name>
</gene>
<dbReference type="VEuPathDB" id="AmoebaDB:DICPUDRAFT_149411"/>
<dbReference type="InParanoid" id="F0ZDN3"/>